<keyword evidence="3" id="KW-1185">Reference proteome</keyword>
<name>A0A9R0XTR1_TRITD</name>
<dbReference type="PANTHER" id="PTHR33186">
    <property type="entry name" value="OS10G0136150 PROTEIN-RELATED"/>
    <property type="match status" value="1"/>
</dbReference>
<dbReference type="Proteomes" id="UP000324705">
    <property type="component" value="Chromosome 6A"/>
</dbReference>
<evidence type="ECO:0000313" key="2">
    <source>
        <dbReference type="EMBL" id="VAI42424.1"/>
    </source>
</evidence>
<reference evidence="2 3" key="1">
    <citation type="submission" date="2017-09" db="EMBL/GenBank/DDBJ databases">
        <authorList>
            <consortium name="International Durum Wheat Genome Sequencing Consortium (IDWGSC)"/>
            <person name="Milanesi L."/>
        </authorList>
    </citation>
    <scope>NUCLEOTIDE SEQUENCE [LARGE SCALE GENOMIC DNA]</scope>
    <source>
        <strain evidence="3">cv. Svevo</strain>
    </source>
</reference>
<proteinExistence type="predicted"/>
<feature type="domain" description="F-box protein AT5G49610-like beta-propeller" evidence="1">
    <location>
        <begin position="8"/>
        <end position="145"/>
    </location>
</feature>
<sequence>MISCNIPAVLVGDSLYWWLRDSSYNILQFDLDRDSLAVIPAPVDLYDSDINFSVMRADDGGLGFLFVSKFSVQLWKTKVICDCFNSWVLGRTIEMDKLFLLDSKVRESPMIVGFAEENNVALMWTEGSLFMFQLESLQLKKLVETRISFYQPFESVYTAGRCGKNTNRFAPKKGIGKVISVGWTKLTLLIPFPILKNRLALNPLPYKLRPFVFLLHMCHVIRA</sequence>
<accession>A0A9R0XTR1</accession>
<gene>
    <name evidence="2" type="ORF">TRITD_6Av1G014290</name>
</gene>
<dbReference type="InterPro" id="IPR056594">
    <property type="entry name" value="AT5G49610-like_b-prop"/>
</dbReference>
<dbReference type="PANTHER" id="PTHR33186:SF13">
    <property type="entry name" value="OS10G0138300 PROTEIN"/>
    <property type="match status" value="1"/>
</dbReference>
<evidence type="ECO:0000313" key="3">
    <source>
        <dbReference type="Proteomes" id="UP000324705"/>
    </source>
</evidence>
<dbReference type="EMBL" id="LT934121">
    <property type="protein sequence ID" value="VAI42424.1"/>
    <property type="molecule type" value="Genomic_DNA"/>
</dbReference>
<dbReference type="AlphaFoldDB" id="A0A9R0XTR1"/>
<dbReference type="Pfam" id="PF23635">
    <property type="entry name" value="Beta-prop_AT5G49610-like"/>
    <property type="match status" value="1"/>
</dbReference>
<evidence type="ECO:0000259" key="1">
    <source>
        <dbReference type="Pfam" id="PF23635"/>
    </source>
</evidence>
<dbReference type="Gramene" id="TRITD6Av1G014290.3">
    <property type="protein sequence ID" value="TRITD6Av1G014290.3"/>
    <property type="gene ID" value="TRITD6Av1G014290"/>
</dbReference>
<protein>
    <recommendedName>
        <fullName evidence="1">F-box protein AT5G49610-like beta-propeller domain-containing protein</fullName>
    </recommendedName>
</protein>
<organism evidence="2 3">
    <name type="scientific">Triticum turgidum subsp. durum</name>
    <name type="common">Durum wheat</name>
    <name type="synonym">Triticum durum</name>
    <dbReference type="NCBI Taxonomy" id="4567"/>
    <lineage>
        <taxon>Eukaryota</taxon>
        <taxon>Viridiplantae</taxon>
        <taxon>Streptophyta</taxon>
        <taxon>Embryophyta</taxon>
        <taxon>Tracheophyta</taxon>
        <taxon>Spermatophyta</taxon>
        <taxon>Magnoliopsida</taxon>
        <taxon>Liliopsida</taxon>
        <taxon>Poales</taxon>
        <taxon>Poaceae</taxon>
        <taxon>BOP clade</taxon>
        <taxon>Pooideae</taxon>
        <taxon>Triticodae</taxon>
        <taxon>Triticeae</taxon>
        <taxon>Triticinae</taxon>
        <taxon>Triticum</taxon>
    </lineage>
</organism>